<feature type="compositionally biased region" description="Acidic residues" evidence="1">
    <location>
        <begin position="194"/>
        <end position="203"/>
    </location>
</feature>
<name>A0A812P4G5_SYMPI</name>
<dbReference type="Gene3D" id="2.40.70.10">
    <property type="entry name" value="Acid Proteases"/>
    <property type="match status" value="1"/>
</dbReference>
<evidence type="ECO:0000313" key="3">
    <source>
        <dbReference type="Proteomes" id="UP000649617"/>
    </source>
</evidence>
<feature type="compositionally biased region" description="Basic and acidic residues" evidence="1">
    <location>
        <begin position="174"/>
        <end position="193"/>
    </location>
</feature>
<protein>
    <submittedName>
        <fullName evidence="2">Uncharacterized protein</fullName>
    </submittedName>
</protein>
<dbReference type="EMBL" id="CAJNIZ010012886">
    <property type="protein sequence ID" value="CAE7339695.1"/>
    <property type="molecule type" value="Genomic_DNA"/>
</dbReference>
<dbReference type="InterPro" id="IPR021109">
    <property type="entry name" value="Peptidase_aspartic_dom_sf"/>
</dbReference>
<dbReference type="Proteomes" id="UP000649617">
    <property type="component" value="Unassembled WGS sequence"/>
</dbReference>
<sequence>MERPYKAASGIERTAKEGVPIFDGTPELLPYYREEAIQYMFTFETHKRYLAGPRLAKELSGVARTIVRKKNLQNPQWLANPRGVYALLEHLEAAMERPSLVQASQLVSRFFFNLKRRRQESMTQWINRHSEALWEASRALKRVQEEFNPKASRTRGSRRSSTSTRMEPGAEQDDFSRGPPRDRETFDDYGRLPEDEDDDDAQRDDEQWTNASWSGWSWWQASGWNMQDWHQAEYEPPNTWHTEEEDFLPDFLVGFLLLHRSGLDANERANILAAIRGEFSVAAVSKALREQWGDEDLLRRDRKKEHAMWADVSDDEDAIVAEDLIAPDPYDEPEAFAAFQEEQHAIDDALEAIAQNRKTLKDARWRQHQVKMNRRFYPMKGRSDGGKGRGGPSSSSGKGKEKTTKCLRCGGSHATQACPQKGGSIQHAEEEAEIAFVTMAVATDNDPPDTKDHTDREYNLERYHGMLPQKIEDVFGAETEDILSAEAALTNHRDVIASGMGIVDCGATASLASVDALEAIMRLNLKKGHDDKVTVLPGLRPTFRFGNGERKECISSVHLRVDMAERTGKMQLHVHDTPEQPALVSVKALKQLGAVIDFSTNQCVFQQINPCAVVQLEAADNGHLLMPLASNLLEKASYRKTVFQGLSAE</sequence>
<evidence type="ECO:0000256" key="1">
    <source>
        <dbReference type="SAM" id="MobiDB-lite"/>
    </source>
</evidence>
<reference evidence="2" key="1">
    <citation type="submission" date="2021-02" db="EMBL/GenBank/DDBJ databases">
        <authorList>
            <person name="Dougan E. K."/>
            <person name="Rhodes N."/>
            <person name="Thang M."/>
            <person name="Chan C."/>
        </authorList>
    </citation>
    <scope>NUCLEOTIDE SEQUENCE</scope>
</reference>
<feature type="region of interest" description="Disordered" evidence="1">
    <location>
        <begin position="145"/>
        <end position="206"/>
    </location>
</feature>
<gene>
    <name evidence="2" type="ORF">SPIL2461_LOCUS7982</name>
</gene>
<proteinExistence type="predicted"/>
<accession>A0A812P4G5</accession>
<feature type="region of interest" description="Disordered" evidence="1">
    <location>
        <begin position="377"/>
        <end position="404"/>
    </location>
</feature>
<dbReference type="AlphaFoldDB" id="A0A812P4G5"/>
<organism evidence="2 3">
    <name type="scientific">Symbiodinium pilosum</name>
    <name type="common">Dinoflagellate</name>
    <dbReference type="NCBI Taxonomy" id="2952"/>
    <lineage>
        <taxon>Eukaryota</taxon>
        <taxon>Sar</taxon>
        <taxon>Alveolata</taxon>
        <taxon>Dinophyceae</taxon>
        <taxon>Suessiales</taxon>
        <taxon>Symbiodiniaceae</taxon>
        <taxon>Symbiodinium</taxon>
    </lineage>
</organism>
<keyword evidence="3" id="KW-1185">Reference proteome</keyword>
<evidence type="ECO:0000313" key="2">
    <source>
        <dbReference type="EMBL" id="CAE7339695.1"/>
    </source>
</evidence>
<comment type="caution">
    <text evidence="2">The sequence shown here is derived from an EMBL/GenBank/DDBJ whole genome shotgun (WGS) entry which is preliminary data.</text>
</comment>